<dbReference type="HOGENOM" id="CLU_030984_3_0_1"/>
<name>A0A0C2ZSW5_9AGAM</name>
<keyword evidence="2" id="KW-1185">Reference proteome</keyword>
<protein>
    <submittedName>
        <fullName evidence="1">Uncharacterized protein</fullName>
    </submittedName>
</protein>
<gene>
    <name evidence="1" type="ORF">SCLCIDRAFT_114580</name>
</gene>
<reference evidence="2" key="2">
    <citation type="submission" date="2015-01" db="EMBL/GenBank/DDBJ databases">
        <title>Evolutionary Origins and Diversification of the Mycorrhizal Mutualists.</title>
        <authorList>
            <consortium name="DOE Joint Genome Institute"/>
            <consortium name="Mycorrhizal Genomics Consortium"/>
            <person name="Kohler A."/>
            <person name="Kuo A."/>
            <person name="Nagy L.G."/>
            <person name="Floudas D."/>
            <person name="Copeland A."/>
            <person name="Barry K.W."/>
            <person name="Cichocki N."/>
            <person name="Veneault-Fourrey C."/>
            <person name="LaButti K."/>
            <person name="Lindquist E.A."/>
            <person name="Lipzen A."/>
            <person name="Lundell T."/>
            <person name="Morin E."/>
            <person name="Murat C."/>
            <person name="Riley R."/>
            <person name="Ohm R."/>
            <person name="Sun H."/>
            <person name="Tunlid A."/>
            <person name="Henrissat B."/>
            <person name="Grigoriev I.V."/>
            <person name="Hibbett D.S."/>
            <person name="Martin F."/>
        </authorList>
    </citation>
    <scope>NUCLEOTIDE SEQUENCE [LARGE SCALE GENOMIC DNA]</scope>
    <source>
        <strain evidence="2">Foug A</strain>
    </source>
</reference>
<evidence type="ECO:0000313" key="2">
    <source>
        <dbReference type="Proteomes" id="UP000053989"/>
    </source>
</evidence>
<dbReference type="Proteomes" id="UP000053989">
    <property type="component" value="Unassembled WGS sequence"/>
</dbReference>
<dbReference type="EMBL" id="KN822027">
    <property type="protein sequence ID" value="KIM64588.1"/>
    <property type="molecule type" value="Genomic_DNA"/>
</dbReference>
<organism evidence="1 2">
    <name type="scientific">Scleroderma citrinum Foug A</name>
    <dbReference type="NCBI Taxonomy" id="1036808"/>
    <lineage>
        <taxon>Eukaryota</taxon>
        <taxon>Fungi</taxon>
        <taxon>Dikarya</taxon>
        <taxon>Basidiomycota</taxon>
        <taxon>Agaricomycotina</taxon>
        <taxon>Agaricomycetes</taxon>
        <taxon>Agaricomycetidae</taxon>
        <taxon>Boletales</taxon>
        <taxon>Sclerodermatineae</taxon>
        <taxon>Sclerodermataceae</taxon>
        <taxon>Scleroderma</taxon>
    </lineage>
</organism>
<evidence type="ECO:0000313" key="1">
    <source>
        <dbReference type="EMBL" id="KIM64588.1"/>
    </source>
</evidence>
<reference evidence="1 2" key="1">
    <citation type="submission" date="2014-04" db="EMBL/GenBank/DDBJ databases">
        <authorList>
            <consortium name="DOE Joint Genome Institute"/>
            <person name="Kuo A."/>
            <person name="Kohler A."/>
            <person name="Nagy L.G."/>
            <person name="Floudas D."/>
            <person name="Copeland A."/>
            <person name="Barry K.W."/>
            <person name="Cichocki N."/>
            <person name="Veneault-Fourrey C."/>
            <person name="LaButti K."/>
            <person name="Lindquist E.A."/>
            <person name="Lipzen A."/>
            <person name="Lundell T."/>
            <person name="Morin E."/>
            <person name="Murat C."/>
            <person name="Sun H."/>
            <person name="Tunlid A."/>
            <person name="Henrissat B."/>
            <person name="Grigoriev I.V."/>
            <person name="Hibbett D.S."/>
            <person name="Martin F."/>
            <person name="Nordberg H.P."/>
            <person name="Cantor M.N."/>
            <person name="Hua S.X."/>
        </authorList>
    </citation>
    <scope>NUCLEOTIDE SEQUENCE [LARGE SCALE GENOMIC DNA]</scope>
    <source>
        <strain evidence="1 2">Foug A</strain>
    </source>
</reference>
<accession>A0A0C2ZSW5</accession>
<proteinExistence type="predicted"/>
<sequence>MVKTNLREDEVKVLEDALEAWKAANKNQRKGLQNAMKARIKNIPANSTLKGHEWDKKKKGIKNWLYNHSCAHAQKALVKYSRKWNARSVIIKLRMKDIVAEFEKDGIPQGSSNMIKGYQKVVGSIIGNLTQEEWDAAAEDAVQWNKEQPLAEVQAEMAETKGRQYVKQFVEEMWQQCGMRVVVMAAWKGHNGQPMMGMHDFNSTLGEGKTFPNWDDIKHHWDAYAQDALVGAEGDSEDDDAGPIECQKKGQRRLQAVLPAGNDGTPLILIILDMQALERKDIMRTFVTWHYRKACGNPGASVPWAAIGANTGIYISSCHLPRHGELKEPTRLTSQEVTKILEFWWERQVTDPADVLTFRKWRDMDGGLQDPVDCHNSVEGWW</sequence>
<dbReference type="InParanoid" id="A0A0C2ZSW5"/>
<dbReference type="AlphaFoldDB" id="A0A0C2ZSW5"/>
<dbReference type="OrthoDB" id="2692879at2759"/>